<evidence type="ECO:0000256" key="2">
    <source>
        <dbReference type="RuleBase" id="RU000501"/>
    </source>
</evidence>
<dbReference type="Gene3D" id="3.20.20.70">
    <property type="entry name" value="Aldolase class I"/>
    <property type="match status" value="1"/>
</dbReference>
<evidence type="ECO:0000313" key="3">
    <source>
        <dbReference type="EMBL" id="KKK12351.1"/>
    </source>
</evidence>
<comment type="pathway">
    <text evidence="2">Carbohydrate degradation; pentose phosphate pathway; D-glyceraldehyde 3-phosphate and beta-D-fructose 6-phosphate from D-ribose 5-phosphate and D-xylulose 5-phosphate (non-oxidative stage): step 2/3.</text>
</comment>
<dbReference type="AlphaFoldDB" id="A0A0F8UND9"/>
<dbReference type="GO" id="GO:0009052">
    <property type="term" value="P:pentose-phosphate shunt, non-oxidative branch"/>
    <property type="evidence" value="ECO:0007669"/>
    <property type="project" value="TreeGrafter"/>
</dbReference>
<gene>
    <name evidence="3" type="ORF">AOCH_001283</name>
</gene>
<sequence length="156" mass="17486">MDVCTPLKIRCYLEPSIFRIEVFFQLENPANADVIQQSITITHDLARFYPSLSSEELAVDVASGILAARVLPYINGNVHVMSNPCYSFHTQKIVEAGRRYHAIFRRLDPNSDPSRVIMKVPATWEGLQACRILKAEGIKTLGTTVFSMEQCILAGE</sequence>
<proteinExistence type="predicted"/>
<comment type="caution">
    <text evidence="3">The sequence shown here is derived from an EMBL/GenBank/DDBJ whole genome shotgun (WGS) entry which is preliminary data.</text>
</comment>
<dbReference type="GO" id="GO:0005975">
    <property type="term" value="P:carbohydrate metabolic process"/>
    <property type="evidence" value="ECO:0007669"/>
    <property type="project" value="InterPro"/>
</dbReference>
<comment type="catalytic activity">
    <reaction evidence="2">
        <text>D-sedoheptulose 7-phosphate + D-glyceraldehyde 3-phosphate = D-erythrose 4-phosphate + beta-D-fructose 6-phosphate</text>
        <dbReference type="Rhea" id="RHEA:17053"/>
        <dbReference type="ChEBI" id="CHEBI:16897"/>
        <dbReference type="ChEBI" id="CHEBI:57483"/>
        <dbReference type="ChEBI" id="CHEBI:57634"/>
        <dbReference type="ChEBI" id="CHEBI:59776"/>
        <dbReference type="EC" id="2.2.1.2"/>
    </reaction>
</comment>
<dbReference type="EC" id="2.2.1.2" evidence="2"/>
<comment type="function">
    <text evidence="2">Catalyzes the rate-limiting step of the non-oxidative phase in the pentose phosphate pathway. Catalyzes the reversible conversion of sedheptulose-7-phosphate and D-glyceraldehyde 3-phosphate into erythrose-4-phosphate and beta-D-fructose 6-phosphate.</text>
</comment>
<accession>A0A0F8UND9</accession>
<dbReference type="Pfam" id="PF00923">
    <property type="entry name" value="TAL_FSA"/>
    <property type="match status" value="1"/>
</dbReference>
<evidence type="ECO:0000313" key="4">
    <source>
        <dbReference type="Proteomes" id="UP000034947"/>
    </source>
</evidence>
<dbReference type="OrthoDB" id="1711136at2759"/>
<dbReference type="InterPro" id="IPR013785">
    <property type="entry name" value="Aldolase_TIM"/>
</dbReference>
<dbReference type="EMBL" id="JYKN01003479">
    <property type="protein sequence ID" value="KKK12351.1"/>
    <property type="molecule type" value="Genomic_DNA"/>
</dbReference>
<dbReference type="InterPro" id="IPR018225">
    <property type="entry name" value="Transaldolase_AS"/>
</dbReference>
<keyword evidence="4" id="KW-1185">Reference proteome</keyword>
<dbReference type="PROSITE" id="PS00958">
    <property type="entry name" value="TRANSALDOLASE_2"/>
    <property type="match status" value="1"/>
</dbReference>
<keyword evidence="2" id="KW-0570">Pentose shunt</keyword>
<dbReference type="Proteomes" id="UP000034947">
    <property type="component" value="Unassembled WGS sequence"/>
</dbReference>
<name>A0A0F8UND9_9EURO</name>
<keyword evidence="1" id="KW-0704">Schiff base</keyword>
<dbReference type="GO" id="GO:0004801">
    <property type="term" value="F:transaldolase activity"/>
    <property type="evidence" value="ECO:0007669"/>
    <property type="project" value="UniProtKB-EC"/>
</dbReference>
<keyword evidence="2" id="KW-0808">Transferase</keyword>
<feature type="non-terminal residue" evidence="3">
    <location>
        <position position="156"/>
    </location>
</feature>
<protein>
    <recommendedName>
        <fullName evidence="2">Transaldolase</fullName>
        <ecNumber evidence="2">2.2.1.2</ecNumber>
    </recommendedName>
</protein>
<reference evidence="3 4" key="1">
    <citation type="submission" date="2015-02" db="EMBL/GenBank/DDBJ databases">
        <title>Draft Genome Sequences of Two Closely-Related Aflatoxigenic Aspergillus Species Obtained from the Cote d'Ivoire.</title>
        <authorList>
            <person name="Moore G.G."/>
            <person name="Beltz S.B."/>
            <person name="Mack B.M."/>
        </authorList>
    </citation>
    <scope>NUCLEOTIDE SEQUENCE [LARGE SCALE GENOMIC DNA]</scope>
    <source>
        <strain evidence="3 4">SRRC1432</strain>
    </source>
</reference>
<dbReference type="VEuPathDB" id="FungiDB:P175DRAFT_0512011"/>
<dbReference type="PANTHER" id="PTHR10683">
    <property type="entry name" value="TRANSALDOLASE"/>
    <property type="match status" value="1"/>
</dbReference>
<dbReference type="PANTHER" id="PTHR10683:SF34">
    <property type="entry name" value="TRANSALDOLASE"/>
    <property type="match status" value="1"/>
</dbReference>
<evidence type="ECO:0000256" key="1">
    <source>
        <dbReference type="ARBA" id="ARBA00023270"/>
    </source>
</evidence>
<dbReference type="InterPro" id="IPR001585">
    <property type="entry name" value="TAL/FSA"/>
</dbReference>
<dbReference type="SUPFAM" id="SSF51569">
    <property type="entry name" value="Aldolase"/>
    <property type="match status" value="1"/>
</dbReference>
<dbReference type="UniPathway" id="UPA00115">
    <property type="reaction ID" value="UER00414"/>
</dbReference>
<organism evidence="3 4">
    <name type="scientific">Aspergillus ochraceoroseus</name>
    <dbReference type="NCBI Taxonomy" id="138278"/>
    <lineage>
        <taxon>Eukaryota</taxon>
        <taxon>Fungi</taxon>
        <taxon>Dikarya</taxon>
        <taxon>Ascomycota</taxon>
        <taxon>Pezizomycotina</taxon>
        <taxon>Eurotiomycetes</taxon>
        <taxon>Eurotiomycetidae</taxon>
        <taxon>Eurotiales</taxon>
        <taxon>Aspergillaceae</taxon>
        <taxon>Aspergillus</taxon>
        <taxon>Aspergillus subgen. Nidulantes</taxon>
    </lineage>
</organism>